<feature type="coiled-coil region" evidence="1">
    <location>
        <begin position="214"/>
        <end position="250"/>
    </location>
</feature>
<dbReference type="InterPro" id="IPR014716">
    <property type="entry name" value="Fibrinogen_a/b/g_C_1"/>
</dbReference>
<protein>
    <recommendedName>
        <fullName evidence="3">Fibrinogen C-terminal domain-containing protein</fullName>
    </recommendedName>
</protein>
<dbReference type="PROSITE" id="PS51406">
    <property type="entry name" value="FIBRINOGEN_C_2"/>
    <property type="match status" value="1"/>
</dbReference>
<name>A0A6H5IF82_9HYME</name>
<evidence type="ECO:0000256" key="1">
    <source>
        <dbReference type="SAM" id="Coils"/>
    </source>
</evidence>
<accession>A0A6H5IF82</accession>
<proteinExistence type="predicted"/>
<evidence type="ECO:0000313" key="5">
    <source>
        <dbReference type="Proteomes" id="UP000479190"/>
    </source>
</evidence>
<dbReference type="InterPro" id="IPR036056">
    <property type="entry name" value="Fibrinogen-like_C"/>
</dbReference>
<organism evidence="4 5">
    <name type="scientific">Trichogramma brassicae</name>
    <dbReference type="NCBI Taxonomy" id="86971"/>
    <lineage>
        <taxon>Eukaryota</taxon>
        <taxon>Metazoa</taxon>
        <taxon>Ecdysozoa</taxon>
        <taxon>Arthropoda</taxon>
        <taxon>Hexapoda</taxon>
        <taxon>Insecta</taxon>
        <taxon>Pterygota</taxon>
        <taxon>Neoptera</taxon>
        <taxon>Endopterygota</taxon>
        <taxon>Hymenoptera</taxon>
        <taxon>Apocrita</taxon>
        <taxon>Proctotrupomorpha</taxon>
        <taxon>Chalcidoidea</taxon>
        <taxon>Trichogrammatidae</taxon>
        <taxon>Trichogramma</taxon>
    </lineage>
</organism>
<dbReference type="SMART" id="SM00186">
    <property type="entry name" value="FBG"/>
    <property type="match status" value="1"/>
</dbReference>
<evidence type="ECO:0000256" key="2">
    <source>
        <dbReference type="SAM" id="SignalP"/>
    </source>
</evidence>
<dbReference type="EMBL" id="CADCXV010000822">
    <property type="protein sequence ID" value="CAB0036603.1"/>
    <property type="molecule type" value="Genomic_DNA"/>
</dbReference>
<dbReference type="GO" id="GO:0005615">
    <property type="term" value="C:extracellular space"/>
    <property type="evidence" value="ECO:0007669"/>
    <property type="project" value="TreeGrafter"/>
</dbReference>
<dbReference type="InterPro" id="IPR050373">
    <property type="entry name" value="Fibrinogen_C-term_domain"/>
</dbReference>
<gene>
    <name evidence="4" type="ORF">TBRA_LOCUS8465</name>
</gene>
<dbReference type="Gene3D" id="3.90.215.10">
    <property type="entry name" value="Gamma Fibrinogen, chain A, domain 1"/>
    <property type="match status" value="1"/>
</dbReference>
<dbReference type="SUPFAM" id="SSF56496">
    <property type="entry name" value="Fibrinogen C-terminal domain-like"/>
    <property type="match status" value="1"/>
</dbReference>
<dbReference type="Pfam" id="PF00147">
    <property type="entry name" value="Fibrinogen_C"/>
    <property type="match status" value="1"/>
</dbReference>
<sequence>MKLVSVMLLLLRAATIGTIVAVVRVDGAEFQQRVVTASSSNDDDFVNSDSELASTVKLLQEQVAALLAHRQEDYDALEESLKRTMEKNTELIVLKNEIKQLRQLFHSYSVLCTLYTAASAAAAAQLSYNATSEILVSTAKKKKNEIDRLDLPCAYTTLYYFEKEVIYLRQNSALPASGNNINAGAGGGGLDISGSNKNEAKNERLRLRWLADAVQELRAELGEVLRANNASEELAERAKLRAEMELLRADYAGLGHVARKLEGRMDRMEASFAGIRVDEEDRTDRIDDFASQLIHNVEQLTALQTELKSYKRELQLVVTKKNKKPQIVTAAADIKEEEEEEDDSQEILKNEIFQPSSSSEDDVATLHHTRHVYSRLPSAVRRLEARLAKLERRATVSAKKSHRRRRQRVQLQRVVYEPEDYQQLFHRLNLLEAMSSRVNDKLRNVTESARVSSEFGQSVVHMFESLSSLEERLVANQSLTKRELVRLDVQQQQQTADLSRADLGNLQRAAQALSVSASKLQERADAQQTSLEQLQDLGLKQARAGVDVARVENLTRELEHVEDEYRLMVDALPGNCQEKEGLTLLAPGPGAPLLAACRKGWIVVGRRVDGTVDFDRSWNDYAQGFGSPMNEFWAGNEALHRLSRDNCTRLRVELNDIEGNYWVANYEDFSVDSEDNGYRLRVGGYSGNATTRWTIRTT</sequence>
<evidence type="ECO:0000313" key="4">
    <source>
        <dbReference type="EMBL" id="CAB0036603.1"/>
    </source>
</evidence>
<dbReference type="AlphaFoldDB" id="A0A6H5IF82"/>
<dbReference type="PANTHER" id="PTHR19143:SF444">
    <property type="entry name" value="PROTEIN SCABROUS"/>
    <property type="match status" value="1"/>
</dbReference>
<dbReference type="PANTHER" id="PTHR19143">
    <property type="entry name" value="FIBRINOGEN/TENASCIN/ANGIOPOEITIN"/>
    <property type="match status" value="1"/>
</dbReference>
<feature type="coiled-coil region" evidence="1">
    <location>
        <begin position="503"/>
        <end position="571"/>
    </location>
</feature>
<feature type="coiled-coil region" evidence="1">
    <location>
        <begin position="373"/>
        <end position="400"/>
    </location>
</feature>
<keyword evidence="2" id="KW-0732">Signal</keyword>
<dbReference type="Proteomes" id="UP000479190">
    <property type="component" value="Unassembled WGS sequence"/>
</dbReference>
<keyword evidence="5" id="KW-1185">Reference proteome</keyword>
<dbReference type="InterPro" id="IPR002181">
    <property type="entry name" value="Fibrinogen_a/b/g_C_dom"/>
</dbReference>
<evidence type="ECO:0000259" key="3">
    <source>
        <dbReference type="PROSITE" id="PS51406"/>
    </source>
</evidence>
<keyword evidence="1" id="KW-0175">Coiled coil</keyword>
<dbReference type="OrthoDB" id="159395at2759"/>
<reference evidence="4 5" key="1">
    <citation type="submission" date="2020-02" db="EMBL/GenBank/DDBJ databases">
        <authorList>
            <person name="Ferguson B K."/>
        </authorList>
    </citation>
    <scope>NUCLEOTIDE SEQUENCE [LARGE SCALE GENOMIC DNA]</scope>
</reference>
<feature type="domain" description="Fibrinogen C-terminal" evidence="3">
    <location>
        <begin position="567"/>
        <end position="698"/>
    </location>
</feature>
<feature type="signal peptide" evidence="2">
    <location>
        <begin position="1"/>
        <end position="17"/>
    </location>
</feature>
<feature type="chain" id="PRO_5026284073" description="Fibrinogen C-terminal domain-containing protein" evidence="2">
    <location>
        <begin position="18"/>
        <end position="698"/>
    </location>
</feature>